<reference evidence="7 8" key="1">
    <citation type="submission" date="2022-09" db="EMBL/GenBank/DDBJ databases">
        <authorList>
            <person name="Kop L."/>
        </authorList>
    </citation>
    <scope>NUCLEOTIDE SEQUENCE [LARGE SCALE GENOMIC DNA]</scope>
    <source>
        <strain evidence="7 8">347</strain>
    </source>
</reference>
<name>A0ABM9HBP0_9BACT</name>
<dbReference type="PANTHER" id="PTHR11814">
    <property type="entry name" value="SULFATE TRANSPORTER"/>
    <property type="match status" value="1"/>
</dbReference>
<evidence type="ECO:0000256" key="1">
    <source>
        <dbReference type="ARBA" id="ARBA00004141"/>
    </source>
</evidence>
<evidence type="ECO:0000256" key="5">
    <source>
        <dbReference type="SAM" id="Phobius"/>
    </source>
</evidence>
<dbReference type="InterPro" id="IPR011547">
    <property type="entry name" value="SLC26A/SulP_dom"/>
</dbReference>
<feature type="transmembrane region" description="Helical" evidence="5">
    <location>
        <begin position="360"/>
        <end position="390"/>
    </location>
</feature>
<evidence type="ECO:0000313" key="7">
    <source>
        <dbReference type="EMBL" id="CAI2717560.1"/>
    </source>
</evidence>
<evidence type="ECO:0000313" key="8">
    <source>
        <dbReference type="Proteomes" id="UP001157733"/>
    </source>
</evidence>
<gene>
    <name evidence="7" type="ORF">NSPWAT_0701</name>
</gene>
<evidence type="ECO:0000256" key="3">
    <source>
        <dbReference type="ARBA" id="ARBA00022989"/>
    </source>
</evidence>
<dbReference type="Proteomes" id="UP001157733">
    <property type="component" value="Chromosome"/>
</dbReference>
<feature type="transmembrane region" description="Helical" evidence="5">
    <location>
        <begin position="330"/>
        <end position="348"/>
    </location>
</feature>
<keyword evidence="2 5" id="KW-0812">Transmembrane</keyword>
<dbReference type="InterPro" id="IPR001902">
    <property type="entry name" value="SLC26A/SulP_fam"/>
</dbReference>
<feature type="transmembrane region" description="Helical" evidence="5">
    <location>
        <begin position="78"/>
        <end position="99"/>
    </location>
</feature>
<comment type="subcellular location">
    <subcellularLocation>
        <location evidence="1">Membrane</location>
        <topology evidence="1">Multi-pass membrane protein</topology>
    </subcellularLocation>
</comment>
<dbReference type="Pfam" id="PF01740">
    <property type="entry name" value="STAS"/>
    <property type="match status" value="1"/>
</dbReference>
<dbReference type="EMBL" id="OX336137">
    <property type="protein sequence ID" value="CAI2717560.1"/>
    <property type="molecule type" value="Genomic_DNA"/>
</dbReference>
<evidence type="ECO:0000256" key="4">
    <source>
        <dbReference type="ARBA" id="ARBA00023136"/>
    </source>
</evidence>
<accession>A0ABM9HBP0</accession>
<evidence type="ECO:0000259" key="6">
    <source>
        <dbReference type="PROSITE" id="PS50801"/>
    </source>
</evidence>
<proteinExistence type="predicted"/>
<sequence length="551" mass="58843">MAGGISAGIVGIPLALAFGAQSGLGPVTGFYGAIALSLFASVCGGTPTQISGPTGPMIVIAALVVSNSIQTAGSLDAALPTIIATFFFAGLMQAVFGFLKYGKYIRYIPYPVVSGFMTGIGVIIILLQIFPLVGKESPKGIHNILRQLPEMFSNFNYEAAGLGGVTIAIIFLFPKITRTVPNILLALVTVSALAVWTDFQVTNIGAIPSQLPDFQLGLLFDWELMDLELIFYSGITLALLGSIDSLLTSVIADNVTKTKHDSNQELIGQGLGNMMAASIGGIPGAGTTMSTLVNTNSGARTRLSGVVHAVSLILVLVIAGPWVSKIPTPVLAGILVTVGIGIIDYKGLKHILRLPREETVVMIAVLLMTIFADLIQAVALGMILSSILFMKKMGDLAETQTEVMSLGSYSSSNSSPGVQEALGEDETLCLTKEMEEAVFVKQLRGPLFFGFAMTFQDIAKQFQNTRVVILKMAEVPFIDQTGLFAMEEVTLDLKNRGIAVFICGLQDQPRDMLTKIDLIPSLIPENFLFPDLATCVDFLSRRQSLDFSEEE</sequence>
<keyword evidence="4 5" id="KW-0472">Membrane</keyword>
<dbReference type="Pfam" id="PF00916">
    <property type="entry name" value="Sulfate_transp"/>
    <property type="match status" value="1"/>
</dbReference>
<feature type="domain" description="STAS" evidence="6">
    <location>
        <begin position="428"/>
        <end position="539"/>
    </location>
</feature>
<feature type="transmembrane region" description="Helical" evidence="5">
    <location>
        <begin position="306"/>
        <end position="324"/>
    </location>
</feature>
<organism evidence="7 8">
    <name type="scientific">Nitrospina watsonii</name>
    <dbReference type="NCBI Taxonomy" id="1323948"/>
    <lineage>
        <taxon>Bacteria</taxon>
        <taxon>Pseudomonadati</taxon>
        <taxon>Nitrospinota/Tectimicrobiota group</taxon>
        <taxon>Nitrospinota</taxon>
        <taxon>Nitrospinia</taxon>
        <taxon>Nitrospinales</taxon>
        <taxon>Nitrospinaceae</taxon>
        <taxon>Nitrospina</taxon>
    </lineage>
</organism>
<feature type="transmembrane region" description="Helical" evidence="5">
    <location>
        <begin position="185"/>
        <end position="209"/>
    </location>
</feature>
<feature type="transmembrane region" description="Helical" evidence="5">
    <location>
        <begin position="154"/>
        <end position="173"/>
    </location>
</feature>
<feature type="transmembrane region" description="Helical" evidence="5">
    <location>
        <begin position="111"/>
        <end position="134"/>
    </location>
</feature>
<feature type="transmembrane region" description="Helical" evidence="5">
    <location>
        <begin position="229"/>
        <end position="252"/>
    </location>
</feature>
<dbReference type="CDD" id="cd07042">
    <property type="entry name" value="STAS_SulP_like_sulfate_transporter"/>
    <property type="match status" value="1"/>
</dbReference>
<keyword evidence="8" id="KW-1185">Reference proteome</keyword>
<dbReference type="InterPro" id="IPR002645">
    <property type="entry name" value="STAS_dom"/>
</dbReference>
<keyword evidence="3 5" id="KW-1133">Transmembrane helix</keyword>
<protein>
    <submittedName>
        <fullName evidence="7">Sulfate transporter</fullName>
    </submittedName>
</protein>
<evidence type="ECO:0000256" key="2">
    <source>
        <dbReference type="ARBA" id="ARBA00022692"/>
    </source>
</evidence>
<dbReference type="SUPFAM" id="SSF52091">
    <property type="entry name" value="SpoIIaa-like"/>
    <property type="match status" value="1"/>
</dbReference>
<dbReference type="Gene3D" id="3.30.750.24">
    <property type="entry name" value="STAS domain"/>
    <property type="match status" value="1"/>
</dbReference>
<dbReference type="InterPro" id="IPR036513">
    <property type="entry name" value="STAS_dom_sf"/>
</dbReference>
<dbReference type="PROSITE" id="PS50801">
    <property type="entry name" value="STAS"/>
    <property type="match status" value="1"/>
</dbReference>